<reference evidence="2" key="1">
    <citation type="submission" date="2018-11" db="EMBL/GenBank/DDBJ databases">
        <title>FDA dAtabase for Regulatory Grade micrObial Sequences (FDA-ARGOS): Supporting development and validation of Infectious Disease Dx tests.</title>
        <authorList>
            <person name="Goldberg B."/>
            <person name="Campos J."/>
            <person name="Tallon L."/>
            <person name="Sadzewicz L."/>
            <person name="Zhao X."/>
            <person name="Vavikolanu K."/>
            <person name="Mehta A."/>
            <person name="Aluvathingal J."/>
            <person name="Nadendla S."/>
            <person name="Geyer C."/>
            <person name="Nandy P."/>
            <person name="Yan Y."/>
            <person name="Sichtig H."/>
        </authorList>
    </citation>
    <scope>NUCLEOTIDE SEQUENCE [LARGE SCALE GENOMIC DNA]</scope>
    <source>
        <strain evidence="2">FDAARGOS_614</strain>
    </source>
</reference>
<dbReference type="AlphaFoldDB" id="A0A3G8H5M5"/>
<proteinExistence type="predicted"/>
<protein>
    <submittedName>
        <fullName evidence="1">Uncharacterized protein</fullName>
    </submittedName>
</protein>
<accession>A0A3G8H5M5</accession>
<dbReference type="Proteomes" id="UP000270411">
    <property type="component" value="Chromosome 2"/>
</dbReference>
<dbReference type="RefSeq" id="WP_124685439.1">
    <property type="nucleotide sequence ID" value="NZ_CP033970.1"/>
</dbReference>
<dbReference type="KEGG" id="cpau:EHF44_19780"/>
<name>A0A3G8H5M5_9BURK</name>
<evidence type="ECO:0000313" key="2">
    <source>
        <dbReference type="Proteomes" id="UP000270411"/>
    </source>
</evidence>
<dbReference type="EMBL" id="CP033970">
    <property type="protein sequence ID" value="AZG15706.1"/>
    <property type="molecule type" value="Genomic_DNA"/>
</dbReference>
<dbReference type="OrthoDB" id="8969419at2"/>
<sequence>MVPCELCKNLLGRPGHVPPHPRLARSGETQVHAGRQVFVYTCQHCHQKVVLSTHDDGADYWTGHAPGTH</sequence>
<gene>
    <name evidence="1" type="ORF">EHF44_19780</name>
</gene>
<organism evidence="1 2">
    <name type="scientific">Cupriavidus pauculus</name>
    <dbReference type="NCBI Taxonomy" id="82633"/>
    <lineage>
        <taxon>Bacteria</taxon>
        <taxon>Pseudomonadati</taxon>
        <taxon>Pseudomonadota</taxon>
        <taxon>Betaproteobacteria</taxon>
        <taxon>Burkholderiales</taxon>
        <taxon>Burkholderiaceae</taxon>
        <taxon>Cupriavidus</taxon>
    </lineage>
</organism>
<evidence type="ECO:0000313" key="1">
    <source>
        <dbReference type="EMBL" id="AZG15706.1"/>
    </source>
</evidence>